<sequence length="133" mass="14939">MLQTNMTVVSRQMVCSAYSIKVINKRIKGDVMALIEDDSHYAIDDKIKEHVVALTKDNRHDVHVANDNPPRKSLLDKCLQLALAADPLGPYSAKGFTFKETINEPLEKFGRISAEMEIELSNLNFLPNKVQKG</sequence>
<gene>
    <name evidence="1" type="ORF">CDL12_27060</name>
</gene>
<comment type="caution">
    <text evidence="1">The sequence shown here is derived from an EMBL/GenBank/DDBJ whole genome shotgun (WGS) entry which is preliminary data.</text>
</comment>
<proteinExistence type="predicted"/>
<evidence type="ECO:0000313" key="2">
    <source>
        <dbReference type="Proteomes" id="UP000231279"/>
    </source>
</evidence>
<reference evidence="2" key="1">
    <citation type="journal article" date="2018" name="Gigascience">
        <title>Genome assembly of the Pink Ipe (Handroanthus impetiginosus, Bignoniaceae), a highly valued, ecologically keystone Neotropical timber forest tree.</title>
        <authorList>
            <person name="Silva-Junior O.B."/>
            <person name="Grattapaglia D."/>
            <person name="Novaes E."/>
            <person name="Collevatti R.G."/>
        </authorList>
    </citation>
    <scope>NUCLEOTIDE SEQUENCE [LARGE SCALE GENOMIC DNA]</scope>
    <source>
        <strain evidence="2">cv. UFG-1</strain>
    </source>
</reference>
<dbReference type="Proteomes" id="UP000231279">
    <property type="component" value="Unassembled WGS sequence"/>
</dbReference>
<evidence type="ECO:0000313" key="1">
    <source>
        <dbReference type="EMBL" id="PIN00431.1"/>
    </source>
</evidence>
<keyword evidence="2" id="KW-1185">Reference proteome</keyword>
<protein>
    <submittedName>
        <fullName evidence="1">Uncharacterized protein</fullName>
    </submittedName>
</protein>
<dbReference type="EMBL" id="NKXS01006976">
    <property type="protein sequence ID" value="PIN00431.1"/>
    <property type="molecule type" value="Genomic_DNA"/>
</dbReference>
<name>A0A2G9G550_9LAMI</name>
<dbReference type="AlphaFoldDB" id="A0A2G9G550"/>
<accession>A0A2G9G550</accession>
<organism evidence="1 2">
    <name type="scientific">Handroanthus impetiginosus</name>
    <dbReference type="NCBI Taxonomy" id="429701"/>
    <lineage>
        <taxon>Eukaryota</taxon>
        <taxon>Viridiplantae</taxon>
        <taxon>Streptophyta</taxon>
        <taxon>Embryophyta</taxon>
        <taxon>Tracheophyta</taxon>
        <taxon>Spermatophyta</taxon>
        <taxon>Magnoliopsida</taxon>
        <taxon>eudicotyledons</taxon>
        <taxon>Gunneridae</taxon>
        <taxon>Pentapetalae</taxon>
        <taxon>asterids</taxon>
        <taxon>lamiids</taxon>
        <taxon>Lamiales</taxon>
        <taxon>Bignoniaceae</taxon>
        <taxon>Crescentiina</taxon>
        <taxon>Tabebuia alliance</taxon>
        <taxon>Handroanthus</taxon>
    </lineage>
</organism>